<dbReference type="EMBL" id="CP104562">
    <property type="protein sequence ID" value="UXH77429.1"/>
    <property type="molecule type" value="Genomic_DNA"/>
</dbReference>
<proteinExistence type="predicted"/>
<evidence type="ECO:0000313" key="2">
    <source>
        <dbReference type="EMBL" id="UXH77429.1"/>
    </source>
</evidence>
<organism evidence="2 3">
    <name type="scientific">Roseateles amylovorans</name>
    <dbReference type="NCBI Taxonomy" id="2978473"/>
    <lineage>
        <taxon>Bacteria</taxon>
        <taxon>Pseudomonadati</taxon>
        <taxon>Pseudomonadota</taxon>
        <taxon>Betaproteobacteria</taxon>
        <taxon>Burkholderiales</taxon>
        <taxon>Sphaerotilaceae</taxon>
        <taxon>Roseateles</taxon>
    </lineage>
</organism>
<keyword evidence="3" id="KW-1185">Reference proteome</keyword>
<protein>
    <submittedName>
        <fullName evidence="2">Type II secretion system protein GspM</fullName>
    </submittedName>
</protein>
<dbReference type="Proteomes" id="UP001064933">
    <property type="component" value="Chromosome"/>
</dbReference>
<gene>
    <name evidence="2" type="primary">gspM</name>
    <name evidence="2" type="ORF">N4261_20880</name>
</gene>
<name>A0ABY6AW70_9BURK</name>
<reference evidence="2" key="1">
    <citation type="submission" date="2022-10" db="EMBL/GenBank/DDBJ databases">
        <title>Characterization and whole genome sequencing of a new Roseateles species, isolated from fresh water.</title>
        <authorList>
            <person name="Guliayeva D.Y."/>
            <person name="Akhremchuk A.E."/>
            <person name="Sikolenko M.A."/>
            <person name="Valentovich L.N."/>
            <person name="Sidarenka A.V."/>
        </authorList>
    </citation>
    <scope>NUCLEOTIDE SEQUENCE</scope>
    <source>
        <strain evidence="2">BIM B-1768</strain>
    </source>
</reference>
<sequence>MKARLNALRWPLQRQLKPLVDAAQDRWRALSPRERLQIVGMVVAVVATAVWLLWARPALASIRHWENELPRLRSQAAALKDILGADGQPAARPSAITPQDRLQRLRASLDGAGLAGAYVLSDDGAAIHIEFDRAVDLSKGMAWLLAGPPTLQMKVAQFSLQRLDDRPISASRSDVRFTITIVAT</sequence>
<evidence type="ECO:0000313" key="3">
    <source>
        <dbReference type="Proteomes" id="UP001064933"/>
    </source>
</evidence>
<keyword evidence="1" id="KW-0812">Transmembrane</keyword>
<dbReference type="InterPro" id="IPR007690">
    <property type="entry name" value="T2SS_GspM"/>
</dbReference>
<keyword evidence="1" id="KW-1133">Transmembrane helix</keyword>
<dbReference type="Pfam" id="PF04612">
    <property type="entry name" value="T2SSM"/>
    <property type="match status" value="1"/>
</dbReference>
<evidence type="ECO:0000256" key="1">
    <source>
        <dbReference type="SAM" id="Phobius"/>
    </source>
</evidence>
<feature type="transmembrane region" description="Helical" evidence="1">
    <location>
        <begin position="36"/>
        <end position="54"/>
    </location>
</feature>
<dbReference type="RefSeq" id="WP_261757177.1">
    <property type="nucleotide sequence ID" value="NZ_CP104562.2"/>
</dbReference>
<keyword evidence="1" id="KW-0472">Membrane</keyword>
<accession>A0ABY6AW70</accession>